<dbReference type="PANTHER" id="PTHR43674">
    <property type="entry name" value="NITRILASE C965.09-RELATED"/>
    <property type="match status" value="1"/>
</dbReference>
<organism evidence="3 4">
    <name type="scientific">Tepidamorphus gemmatus</name>
    <dbReference type="NCBI Taxonomy" id="747076"/>
    <lineage>
        <taxon>Bacteria</taxon>
        <taxon>Pseudomonadati</taxon>
        <taxon>Pseudomonadota</taxon>
        <taxon>Alphaproteobacteria</taxon>
        <taxon>Hyphomicrobiales</taxon>
        <taxon>Tepidamorphaceae</taxon>
        <taxon>Tepidamorphus</taxon>
    </lineage>
</organism>
<dbReference type="PANTHER" id="PTHR43674:SF2">
    <property type="entry name" value="BETA-UREIDOPROPIONASE"/>
    <property type="match status" value="1"/>
</dbReference>
<dbReference type="PROSITE" id="PS50263">
    <property type="entry name" value="CN_HYDROLASE"/>
    <property type="match status" value="1"/>
</dbReference>
<dbReference type="Proteomes" id="UP000295678">
    <property type="component" value="Unassembled WGS sequence"/>
</dbReference>
<keyword evidence="4" id="KW-1185">Reference proteome</keyword>
<gene>
    <name evidence="3" type="ORF">EDC22_1228</name>
</gene>
<keyword evidence="1 3" id="KW-0378">Hydrolase</keyword>
<dbReference type="CDD" id="cd07580">
    <property type="entry name" value="nitrilase_2"/>
    <property type="match status" value="1"/>
</dbReference>
<accession>A0A4R3LTW4</accession>
<dbReference type="EMBL" id="SMAK01000022">
    <property type="protein sequence ID" value="TCT03029.1"/>
    <property type="molecule type" value="Genomic_DNA"/>
</dbReference>
<feature type="domain" description="CN hydrolase" evidence="2">
    <location>
        <begin position="10"/>
        <end position="255"/>
    </location>
</feature>
<dbReference type="GO" id="GO:0016811">
    <property type="term" value="F:hydrolase activity, acting on carbon-nitrogen (but not peptide) bonds, in linear amides"/>
    <property type="evidence" value="ECO:0007669"/>
    <property type="project" value="TreeGrafter"/>
</dbReference>
<dbReference type="Pfam" id="PF00795">
    <property type="entry name" value="CN_hydrolase"/>
    <property type="match status" value="1"/>
</dbReference>
<evidence type="ECO:0000313" key="4">
    <source>
        <dbReference type="Proteomes" id="UP000295678"/>
    </source>
</evidence>
<evidence type="ECO:0000313" key="3">
    <source>
        <dbReference type="EMBL" id="TCT03029.1"/>
    </source>
</evidence>
<proteinExistence type="predicted"/>
<reference evidence="3 4" key="1">
    <citation type="submission" date="2019-03" db="EMBL/GenBank/DDBJ databases">
        <title>Genomic Encyclopedia of Type Strains, Phase IV (KMG-IV): sequencing the most valuable type-strain genomes for metagenomic binning, comparative biology and taxonomic classification.</title>
        <authorList>
            <person name="Goeker M."/>
        </authorList>
    </citation>
    <scope>NUCLEOTIDE SEQUENCE [LARGE SCALE GENOMIC DNA]</scope>
    <source>
        <strain evidence="3 4">DSM 19345</strain>
    </source>
</reference>
<evidence type="ECO:0000259" key="2">
    <source>
        <dbReference type="PROSITE" id="PS50263"/>
    </source>
</evidence>
<comment type="caution">
    <text evidence="3">The sequence shown here is derived from an EMBL/GenBank/DDBJ whole genome shotgun (WGS) entry which is preliminary data.</text>
</comment>
<dbReference type="SUPFAM" id="SSF56317">
    <property type="entry name" value="Carbon-nitrogen hydrolase"/>
    <property type="match status" value="1"/>
</dbReference>
<dbReference type="Gene3D" id="3.60.110.10">
    <property type="entry name" value="Carbon-nitrogen hydrolase"/>
    <property type="match status" value="1"/>
</dbReference>
<dbReference type="InterPro" id="IPR036526">
    <property type="entry name" value="C-N_Hydrolase_sf"/>
</dbReference>
<sequence length="292" mass="31847">MTAIAPENRIGIACIQMEPVIGDKDANVAKSLERIRTAAGMGARLIVLPELANSGYVFASREEAFELAEPIPGGPTTAAWADIAAELDAYIVAGIAERDGDRLFNSAVLVGPGGYIGSFRKIHLWCDENLVFEPGDRGFPVFATPIGRIGIAICYDGWFPETFRLCALQGADIVCVPTNWVPVPGEERDGQAMSNILHMAAAHSNSIYIACADRIGVERGQPFIGQSLIVSYTGWPVAGPASRDREEILFAEVDLGDARRARNWNDFNQVLRDRRTDVYEEMLGSGARRGWY</sequence>
<dbReference type="AlphaFoldDB" id="A0A4R3LTW4"/>
<protein>
    <submittedName>
        <fullName evidence="3">Putative amidohydrolase</fullName>
    </submittedName>
</protein>
<name>A0A4R3LTW4_9HYPH</name>
<dbReference type="InterPro" id="IPR050345">
    <property type="entry name" value="Aliph_Amidase/BUP"/>
</dbReference>
<evidence type="ECO:0000256" key="1">
    <source>
        <dbReference type="ARBA" id="ARBA00022801"/>
    </source>
</evidence>
<dbReference type="InterPro" id="IPR003010">
    <property type="entry name" value="C-N_Hydrolase"/>
</dbReference>